<organism evidence="6 7">
    <name type="scientific">Winogradskyella pulchriflava</name>
    <dbReference type="NCBI Taxonomy" id="1110688"/>
    <lineage>
        <taxon>Bacteria</taxon>
        <taxon>Pseudomonadati</taxon>
        <taxon>Bacteroidota</taxon>
        <taxon>Flavobacteriia</taxon>
        <taxon>Flavobacteriales</taxon>
        <taxon>Flavobacteriaceae</taxon>
        <taxon>Winogradskyella</taxon>
    </lineage>
</organism>
<dbReference type="RefSeq" id="WP_386058687.1">
    <property type="nucleotide sequence ID" value="NZ_JBHLTQ010000001.1"/>
</dbReference>
<dbReference type="Pfam" id="PF18962">
    <property type="entry name" value="Por_Secre_tail"/>
    <property type="match status" value="1"/>
</dbReference>
<evidence type="ECO:0000256" key="1">
    <source>
        <dbReference type="ARBA" id="ARBA00022729"/>
    </source>
</evidence>
<dbReference type="EMBL" id="JBHLTQ010000001">
    <property type="protein sequence ID" value="MFC0603232.1"/>
    <property type="molecule type" value="Genomic_DNA"/>
</dbReference>
<feature type="compositionally biased region" description="Basic and acidic residues" evidence="3">
    <location>
        <begin position="366"/>
        <end position="375"/>
    </location>
</feature>
<keyword evidence="7" id="KW-1185">Reference proteome</keyword>
<name>A0ABV6Q4N0_9FLAO</name>
<dbReference type="InterPro" id="IPR006558">
    <property type="entry name" value="LamG-like"/>
</dbReference>
<dbReference type="Pfam" id="PF13385">
    <property type="entry name" value="Laminin_G_3"/>
    <property type="match status" value="1"/>
</dbReference>
<evidence type="ECO:0000313" key="7">
    <source>
        <dbReference type="Proteomes" id="UP001589832"/>
    </source>
</evidence>
<comment type="caution">
    <text evidence="6">The sequence shown here is derived from an EMBL/GenBank/DDBJ whole genome shotgun (WGS) entry which is preliminary data.</text>
</comment>
<dbReference type="SMART" id="SM00560">
    <property type="entry name" value="LamGL"/>
    <property type="match status" value="1"/>
</dbReference>
<evidence type="ECO:0000256" key="3">
    <source>
        <dbReference type="SAM" id="MobiDB-lite"/>
    </source>
</evidence>
<feature type="chain" id="PRO_5046870103" evidence="4">
    <location>
        <begin position="20"/>
        <end position="1417"/>
    </location>
</feature>
<accession>A0ABV6Q4N0</accession>
<dbReference type="InterPro" id="IPR028974">
    <property type="entry name" value="TSP_type-3_rpt"/>
</dbReference>
<evidence type="ECO:0000313" key="6">
    <source>
        <dbReference type="EMBL" id="MFC0603232.1"/>
    </source>
</evidence>
<gene>
    <name evidence="6" type="ORF">ACFFGA_01585</name>
</gene>
<reference evidence="6 7" key="1">
    <citation type="submission" date="2024-09" db="EMBL/GenBank/DDBJ databases">
        <authorList>
            <person name="Sun Q."/>
            <person name="Mori K."/>
        </authorList>
    </citation>
    <scope>NUCLEOTIDE SEQUENCE [LARGE SCALE GENOMIC DNA]</scope>
    <source>
        <strain evidence="6 7">NCAIM B.02481</strain>
    </source>
</reference>
<feature type="domain" description="LamG-like jellyroll fold" evidence="5">
    <location>
        <begin position="575"/>
        <end position="716"/>
    </location>
</feature>
<evidence type="ECO:0000259" key="5">
    <source>
        <dbReference type="SMART" id="SM00560"/>
    </source>
</evidence>
<dbReference type="InterPro" id="IPR026444">
    <property type="entry name" value="Secre_tail"/>
</dbReference>
<evidence type="ECO:0000256" key="2">
    <source>
        <dbReference type="ARBA" id="ARBA00023157"/>
    </source>
</evidence>
<dbReference type="InterPro" id="IPR013320">
    <property type="entry name" value="ConA-like_dom_sf"/>
</dbReference>
<dbReference type="Proteomes" id="UP001589832">
    <property type="component" value="Unassembled WGS sequence"/>
</dbReference>
<keyword evidence="2" id="KW-1015">Disulfide bond</keyword>
<sequence length="1417" mass="155525">MYKKLLIYVITLLGAFTYAQTNAPSIQSGVTFQWSDNQTNKNHSATIESVTVNGNVYFNFGIPSGYEMTQLGPGGHWINKIRLNGINVEITSSSLTWNTTALGAFRSLNLNYYFEANGNGDNICDDYVDEETTDAQRQTLFYSGGIVASSSGVIAITERNANNCYHIEFFGYPEDSDVEQSLGETFVNNAGGSYWGFGGTGTGGPNGLGTPGVVNPPPSGSDYWLSDRVIENKGTIGIALFYLDDIAPTGSLITKATITAATADNGDGKMFILTLPDYDKDGMSDVDDLDDDNDGIKDVDESNNIDPSADHDVDGIPNYMDPDFCTLNSHGVCANLDFDSDGIPNHFDRDSDNDGLTDVLESNGTDADKDGDADGKVGKTVSTLGIPLSAGTGNSTVNTDGASLPDFLDIDSDNDGIPDNIEAQPTIDYLDPSGTGFLFADFNEDGVDDAYGTFLIPEDTDEDGIYDYVDTDSDNDGIPDIEENGMANSLSGVDSDNDGLDNNFEGGNMNDSTDVNDEIDDPNSSILPDSDGDLNSGGDLDYRDLFNINPSVSATIDFDGVDDYLTGDSFISGLGQVTIMAWIKIDDSNAGNANATIAGEDDACRIFVKDGNRLMLAIRTTSGSTKFLFGTNVNYNEWHHIAGTFSNITGNINLYVDGVKVEELTATNLIGTTLNGTSSWNGDFEIGRLSRNVSNQQYFTGDIDEVRVFNSALSEEQIQQMVYQEIEADNAIVKGKIIPKEIKDTKTLQTVPWANLIGYYPMTGIKNRKTFDYSGNNRTLKLMNITTVQEQTAPMPYETTNDGDWSNQSTWRYGNVWDIEDVSTNKEWSIVKISNNVSSSNSHTNLGLIIDSNKTLTINGDNKVENTWYLELNGALDLNNDSQLIQTNTSDLVTSSDGRLLRRQEGTSSVYWYNYWASPVGNTGATTLTDNNLSTNNTNNSTFKLEQLKKPDGNSFQFTSSYHQIGKISTYWLYTYINGVTYYDYAFLNPNTTTLQPGVGYTQKGTGISGPEQQYLFEGKPNNGTIVIPVVDTGGSGSVPAVSKTDYLLGNPYASAIDLHKFIDDNASVIDGTIQLWQQWSGSSHNLDEYDGGYAQVNKTGAIRAYQFVGIEGANNGSQDGTKTPSRYLPVGQGFMTEIVSSGNIVFNNSQRVFIKEADADGSYDNGSVFFRSATATRQEVSDSQESIMQKIRIEFNSVDGPATKRELLLGFSEDTSDDYDYGYDAKNVDTHDDDLNLVLNDEDMIIQAYSSITNDKVVPLTLRTSGPYNYTIHLTETENIEDDQSLFLRDNLTETYYDLRSDQPYEFLSEAGEFTERFEIVFQEQSESLSQIDQDLEDFNFYYSMGRKKIVVLNPNNEKIKDIDVINLLGQSAYRIRNIFEGTYTEYDVQNLSTGTYIIKLTTATNASITKKIIVK</sequence>
<evidence type="ECO:0000256" key="4">
    <source>
        <dbReference type="SAM" id="SignalP"/>
    </source>
</evidence>
<proteinExistence type="predicted"/>
<feature type="region of interest" description="Disordered" evidence="3">
    <location>
        <begin position="347"/>
        <end position="375"/>
    </location>
</feature>
<dbReference type="SUPFAM" id="SSF49899">
    <property type="entry name" value="Concanavalin A-like lectins/glucanases"/>
    <property type="match status" value="1"/>
</dbReference>
<dbReference type="NCBIfam" id="TIGR04183">
    <property type="entry name" value="Por_Secre_tail"/>
    <property type="match status" value="1"/>
</dbReference>
<protein>
    <submittedName>
        <fullName evidence="6">LamG-like jellyroll fold domain-containing protein</fullName>
    </submittedName>
</protein>
<dbReference type="SUPFAM" id="SSF103647">
    <property type="entry name" value="TSP type-3 repeat"/>
    <property type="match status" value="1"/>
</dbReference>
<feature type="signal peptide" evidence="4">
    <location>
        <begin position="1"/>
        <end position="19"/>
    </location>
</feature>
<keyword evidence="1 4" id="KW-0732">Signal</keyword>
<dbReference type="Gene3D" id="2.60.120.200">
    <property type="match status" value="1"/>
</dbReference>
<feature type="region of interest" description="Disordered" evidence="3">
    <location>
        <begin position="490"/>
        <end position="533"/>
    </location>
</feature>